<organism evidence="2">
    <name type="scientific">Manihot esculenta</name>
    <name type="common">Cassava</name>
    <name type="synonym">Jatropha manihot</name>
    <dbReference type="NCBI Taxonomy" id="3983"/>
    <lineage>
        <taxon>Eukaryota</taxon>
        <taxon>Viridiplantae</taxon>
        <taxon>Streptophyta</taxon>
        <taxon>Embryophyta</taxon>
        <taxon>Tracheophyta</taxon>
        <taxon>Spermatophyta</taxon>
        <taxon>Magnoliopsida</taxon>
        <taxon>eudicotyledons</taxon>
        <taxon>Gunneridae</taxon>
        <taxon>Pentapetalae</taxon>
        <taxon>rosids</taxon>
        <taxon>fabids</taxon>
        <taxon>Malpighiales</taxon>
        <taxon>Euphorbiaceae</taxon>
        <taxon>Crotonoideae</taxon>
        <taxon>Manihoteae</taxon>
        <taxon>Manihot</taxon>
    </lineage>
</organism>
<sequence>MYVKKYKISYKKKVELKHFSQDNLPDFEDVEVIGDDEDEDEDEVRASGGIEGSKSKEESSKFLNSIKKQMIKDPLDEEFKIEQTTINDACKKELQKKAYKDIAWWIYCMAIPLNMVNYQTFQVMIESIGQ</sequence>
<protein>
    <submittedName>
        <fullName evidence="2">Uncharacterized protein</fullName>
    </submittedName>
</protein>
<accession>A0A2C9UH02</accession>
<evidence type="ECO:0000256" key="1">
    <source>
        <dbReference type="SAM" id="MobiDB-lite"/>
    </source>
</evidence>
<feature type="compositionally biased region" description="Acidic residues" evidence="1">
    <location>
        <begin position="34"/>
        <end position="43"/>
    </location>
</feature>
<dbReference type="EMBL" id="CM004401">
    <property type="protein sequence ID" value="OAY29765.1"/>
    <property type="molecule type" value="Genomic_DNA"/>
</dbReference>
<dbReference type="AlphaFoldDB" id="A0A2C9UH02"/>
<feature type="region of interest" description="Disordered" evidence="1">
    <location>
        <begin position="34"/>
        <end position="60"/>
    </location>
</feature>
<reference evidence="2" key="1">
    <citation type="submission" date="2016-02" db="EMBL/GenBank/DDBJ databases">
        <title>WGS assembly of Manihot esculenta.</title>
        <authorList>
            <person name="Bredeson J.V."/>
            <person name="Prochnik S.E."/>
            <person name="Lyons J.B."/>
            <person name="Schmutz J."/>
            <person name="Grimwood J."/>
            <person name="Vrebalov J."/>
            <person name="Bart R.S."/>
            <person name="Amuge T."/>
            <person name="Ferguson M.E."/>
            <person name="Green R."/>
            <person name="Putnam N."/>
            <person name="Stites J."/>
            <person name="Rounsley S."/>
            <person name="Rokhsar D.S."/>
        </authorList>
    </citation>
    <scope>NUCLEOTIDE SEQUENCE [LARGE SCALE GENOMIC DNA]</scope>
    <source>
        <tissue evidence="2">Leaf</tissue>
    </source>
</reference>
<gene>
    <name evidence="2" type="ORF">MANES_15G170700</name>
</gene>
<proteinExistence type="predicted"/>
<evidence type="ECO:0000313" key="2">
    <source>
        <dbReference type="EMBL" id="OAY29765.1"/>
    </source>
</evidence>
<name>A0A2C9UH02_MANES</name>